<evidence type="ECO:0000256" key="4">
    <source>
        <dbReference type="SAM" id="MobiDB-lite"/>
    </source>
</evidence>
<accession>A0A5M3T834</accession>
<comment type="caution">
    <text evidence="6">The sequence shown here is derived from an EMBL/GenBank/DDBJ whole genome shotgun (WGS) entry which is preliminary data.</text>
</comment>
<organism evidence="6 7">
    <name type="scientific">Limnospira platensis NIES-46</name>
    <dbReference type="NCBI Taxonomy" id="1236695"/>
    <lineage>
        <taxon>Bacteria</taxon>
        <taxon>Bacillati</taxon>
        <taxon>Cyanobacteriota</taxon>
        <taxon>Cyanophyceae</taxon>
        <taxon>Oscillatoriophycideae</taxon>
        <taxon>Oscillatoriales</taxon>
        <taxon>Sirenicapillariaceae</taxon>
        <taxon>Limnospira</taxon>
    </lineage>
</organism>
<comment type="function">
    <text evidence="3">Catalyzes the hydroxylation of the N(6)-(4-aminobutyl)-L-lysine intermediate produced by deoxyhypusine synthase/DHPS on a critical lysine of the eukaryotic translation initiation factor 5A/eIF-5A. This is the second step of the post-translational modification of that lysine into an unusual amino acid residue named hypusine. Hypusination is unique to mature eIF-5A factor and is essential for its function.</text>
</comment>
<dbReference type="SUPFAM" id="SSF48371">
    <property type="entry name" value="ARM repeat"/>
    <property type="match status" value="1"/>
</dbReference>
<feature type="region of interest" description="Disordered" evidence="4">
    <location>
        <begin position="247"/>
        <end position="314"/>
    </location>
</feature>
<dbReference type="Proteomes" id="UP000326169">
    <property type="component" value="Unassembled WGS sequence"/>
</dbReference>
<gene>
    <name evidence="6" type="ORF">NIES46_20930</name>
</gene>
<keyword evidence="2" id="KW-0605">Phycobilisome</keyword>
<evidence type="ECO:0000256" key="3">
    <source>
        <dbReference type="ARBA" id="ARBA00045876"/>
    </source>
</evidence>
<evidence type="ECO:0000256" key="2">
    <source>
        <dbReference type="ARBA" id="ARBA00022738"/>
    </source>
</evidence>
<evidence type="ECO:0000313" key="7">
    <source>
        <dbReference type="Proteomes" id="UP000326169"/>
    </source>
</evidence>
<dbReference type="Pfam" id="PF13646">
    <property type="entry name" value="HEAT_2"/>
    <property type="match status" value="2"/>
</dbReference>
<proteinExistence type="predicted"/>
<dbReference type="InterPro" id="IPR004155">
    <property type="entry name" value="PBS_lyase_HEAT"/>
</dbReference>
<protein>
    <recommendedName>
        <fullName evidence="8">HEAT repeat domain-containing protein</fullName>
    </recommendedName>
</protein>
<dbReference type="InterPro" id="IPR011989">
    <property type="entry name" value="ARM-like"/>
</dbReference>
<dbReference type="RefSeq" id="WP_014277178.1">
    <property type="nucleotide sequence ID" value="NZ_BIMW01000089.1"/>
</dbReference>
<feature type="signal peptide" evidence="5">
    <location>
        <begin position="1"/>
        <end position="34"/>
    </location>
</feature>
<evidence type="ECO:0000256" key="1">
    <source>
        <dbReference type="ARBA" id="ARBA00022549"/>
    </source>
</evidence>
<evidence type="ECO:0008006" key="8">
    <source>
        <dbReference type="Google" id="ProtNLM"/>
    </source>
</evidence>
<feature type="chain" id="PRO_5045192183" description="HEAT repeat domain-containing protein" evidence="5">
    <location>
        <begin position="35"/>
        <end position="314"/>
    </location>
</feature>
<dbReference type="GeneID" id="301682949"/>
<dbReference type="Gene3D" id="1.25.10.10">
    <property type="entry name" value="Leucine-rich Repeat Variant"/>
    <property type="match status" value="2"/>
</dbReference>
<dbReference type="PROSITE" id="PS50077">
    <property type="entry name" value="HEAT_REPEAT"/>
    <property type="match status" value="2"/>
</dbReference>
<dbReference type="PANTHER" id="PTHR12697:SF5">
    <property type="entry name" value="DEOXYHYPUSINE HYDROXYLASE"/>
    <property type="match status" value="1"/>
</dbReference>
<reference evidence="6 7" key="1">
    <citation type="journal article" date="2019" name="J Genomics">
        <title>The Draft Genome of a Hydrogen-producing Cyanobacterium, Arthrospira platensis NIES-46.</title>
        <authorList>
            <person name="Suzuki S."/>
            <person name="Yamaguchi H."/>
            <person name="Kawachi M."/>
        </authorList>
    </citation>
    <scope>NUCLEOTIDE SEQUENCE [LARGE SCALE GENOMIC DNA]</scope>
    <source>
        <strain evidence="6 7">NIES-46</strain>
    </source>
</reference>
<keyword evidence="7" id="KW-1185">Reference proteome</keyword>
<evidence type="ECO:0000313" key="6">
    <source>
        <dbReference type="EMBL" id="GCE94041.1"/>
    </source>
</evidence>
<dbReference type="InterPro" id="IPR016024">
    <property type="entry name" value="ARM-type_fold"/>
</dbReference>
<name>A0A5M3T834_LIMPL</name>
<feature type="compositionally biased region" description="Basic and acidic residues" evidence="4">
    <location>
        <begin position="254"/>
        <end position="265"/>
    </location>
</feature>
<keyword evidence="1" id="KW-0042">Antenna complex</keyword>
<dbReference type="InterPro" id="IPR021133">
    <property type="entry name" value="HEAT_type_2"/>
</dbReference>
<evidence type="ECO:0000256" key="5">
    <source>
        <dbReference type="SAM" id="SignalP"/>
    </source>
</evidence>
<dbReference type="EMBL" id="BIMW01000089">
    <property type="protein sequence ID" value="GCE94041.1"/>
    <property type="molecule type" value="Genomic_DNA"/>
</dbReference>
<keyword evidence="5" id="KW-0732">Signal</keyword>
<dbReference type="PANTHER" id="PTHR12697">
    <property type="entry name" value="PBS LYASE HEAT-LIKE PROTEIN"/>
    <property type="match status" value="1"/>
</dbReference>
<dbReference type="SMART" id="SM00567">
    <property type="entry name" value="EZ_HEAT"/>
    <property type="match status" value="6"/>
</dbReference>
<sequence length="314" mass="33246">MDNHAKPSVFRSPKIVRFCFGAMLLLMGTTATQATATAEVITKIQELGSDNRQHRLAAVKVLKQMGSTVVPVLLEALEDPDPAIRRSAAYGLGVMGLQDSDTIAALLSHLKDPDPAVRMDVAVALQQLGPASDQIQKTAIADFIEALNHEDKAVREGATFALGTLGKEAAPAIAQLIAALKDSDEEVRISAAIALRRIGSPAVPALTKALTDADMQVRTKAAFALGKIESALIPAMTAALENSDRQLHQNVAKSPEKTANRRVEANRPFPVGSQPIRPNTSPSPSPIGSQPIRPNSSLRRSPGGGSAYPPNQQI</sequence>